<keyword evidence="1" id="KW-1133">Transmembrane helix</keyword>
<organism evidence="2 3">
    <name type="scientific">Pseudoalteromonas translucida (strain TAC 125)</name>
    <dbReference type="NCBI Taxonomy" id="326442"/>
    <lineage>
        <taxon>Bacteria</taxon>
        <taxon>Pseudomonadati</taxon>
        <taxon>Pseudomonadota</taxon>
        <taxon>Gammaproteobacteria</taxon>
        <taxon>Alteromonadales</taxon>
        <taxon>Pseudoalteromonadaceae</taxon>
        <taxon>Pseudoalteromonas</taxon>
    </lineage>
</organism>
<dbReference type="EMBL" id="CR954246">
    <property type="protein sequence ID" value="CAI85304.1"/>
    <property type="molecule type" value="Genomic_DNA"/>
</dbReference>
<keyword evidence="1" id="KW-0812">Transmembrane</keyword>
<sequence length="46" mass="5260">MQCVNFKLYGEKLLTPFLSAPFLLIIFNVELKPLPFSAHFYNAVAN</sequence>
<dbReference type="KEGG" id="pha:PSHAa0201"/>
<evidence type="ECO:0000313" key="3">
    <source>
        <dbReference type="Proteomes" id="UP000006843"/>
    </source>
</evidence>
<feature type="transmembrane region" description="Helical" evidence="1">
    <location>
        <begin position="13"/>
        <end position="31"/>
    </location>
</feature>
<dbReference type="HOGENOM" id="CLU_3187919_0_0_6"/>
<keyword evidence="1" id="KW-0472">Membrane</keyword>
<dbReference type="Proteomes" id="UP000006843">
    <property type="component" value="Chromosome I"/>
</dbReference>
<dbReference type="STRING" id="326442.PSHAa0201"/>
<reference evidence="2 3" key="1">
    <citation type="journal article" date="2005" name="Genome Res.">
        <title>Coping with cold: the genome of the versatile marine Antarctica bacterium Pseudoalteromonas haloplanktis TAC125.</title>
        <authorList>
            <person name="Medigue C."/>
            <person name="Krin E."/>
            <person name="Pascal G."/>
            <person name="Barbe V."/>
            <person name="Bernsel A."/>
            <person name="Bertin P."/>
            <person name="Cheung F."/>
            <person name="Cruveiller S."/>
            <person name="Damico S."/>
            <person name="Duilio A."/>
            <person name="Fang G."/>
            <person name="Feller G."/>
            <person name="Mangenot S."/>
            <person name="Marino G."/>
            <person name="Nilsson J."/>
            <person name="Parilli E."/>
            <person name="Rocha E."/>
            <person name="Rouy Z."/>
            <person name="Sekowska A."/>
            <person name="Tutino M.L."/>
            <person name="Vallenet D."/>
            <person name="von Heijne G."/>
            <person name="Danchin A."/>
        </authorList>
    </citation>
    <scope>NUCLEOTIDE SEQUENCE [LARGE SCALE GENOMIC DNA]</scope>
    <source>
        <strain evidence="3">TAC 125</strain>
    </source>
</reference>
<accession>Q3IFT2</accession>
<evidence type="ECO:0000313" key="2">
    <source>
        <dbReference type="EMBL" id="CAI85304.1"/>
    </source>
</evidence>
<protein>
    <submittedName>
        <fullName evidence="2">Membrane protein</fullName>
    </submittedName>
</protein>
<gene>
    <name evidence="2" type="ordered locus">PSHAa0201</name>
</gene>
<proteinExistence type="predicted"/>
<keyword evidence="3" id="KW-1185">Reference proteome</keyword>
<name>Q3IFT2_PSET1</name>
<evidence type="ECO:0000256" key="1">
    <source>
        <dbReference type="SAM" id="Phobius"/>
    </source>
</evidence>
<dbReference type="AlphaFoldDB" id="Q3IFT2"/>